<name>A0A0W8BZV0_PHYNI</name>
<dbReference type="Gene3D" id="1.25.10.10">
    <property type="entry name" value="Leucine-rich Repeat Variant"/>
    <property type="match status" value="1"/>
</dbReference>
<proteinExistence type="inferred from homology"/>
<dbReference type="InterPro" id="IPR007701">
    <property type="entry name" value="Interferon-rel_develop_reg_N"/>
</dbReference>
<reference evidence="4 6" key="1">
    <citation type="submission" date="2015-11" db="EMBL/GenBank/DDBJ databases">
        <title>Genomes and virulence difference between two physiological races of Phytophthora nicotianae.</title>
        <authorList>
            <person name="Liu H."/>
            <person name="Ma X."/>
            <person name="Yu H."/>
            <person name="Fang D."/>
            <person name="Li Y."/>
            <person name="Wang X."/>
            <person name="Wang W."/>
            <person name="Dong Y."/>
            <person name="Xiao B."/>
        </authorList>
    </citation>
    <scope>NUCLEOTIDE SEQUENCE [LARGE SCALE GENOMIC DNA]</scope>
    <source>
        <strain evidence="6">race 0</strain>
        <strain evidence="4">Race 0</strain>
    </source>
</reference>
<comment type="similarity">
    <text evidence="1">Belongs to the IFRD family.</text>
</comment>
<dbReference type="EMBL" id="LNFO01005594">
    <property type="protein sequence ID" value="KUF77372.1"/>
    <property type="molecule type" value="Genomic_DNA"/>
</dbReference>
<comment type="caution">
    <text evidence="4">The sequence shown here is derived from an EMBL/GenBank/DDBJ whole genome shotgun (WGS) entry which is preliminary data.</text>
</comment>
<dbReference type="Pfam" id="PF05004">
    <property type="entry name" value="IFRD"/>
    <property type="match status" value="1"/>
</dbReference>
<dbReference type="EMBL" id="LNFO01000755">
    <property type="protein sequence ID" value="KUG00213.1"/>
    <property type="molecule type" value="Genomic_DNA"/>
</dbReference>
<sequence length="426" mass="48148">MGKKRGGLLKWKWKLCTSCSPIADVFVDSGAGGRRMRHEEDDDDEAASVASVETRGTFVSDDGEFYDSYSKNVDDEQEIDEAIEELTEKRTTTRVAALEKLTAYLQQYLAPEDVSESFVDNVLGCLRKPSEGEAVLGSRILAIMAIIFGEDEERYFQRSKNVLKPLIKTARNAKIKVSTIRALGLICFVCSVEEENTEELLELFETFFNPKIIGDICKAALDSWGLVASSLSDEILASDELLERLVPKFLALLDHKDVDVRSAAGENVAFLYESAQNCGVPLPYSEEILARFLEMSKDSSKKNSKKDRKTQRVVFRDIHSTLASGETPHVSFSVKSDVLEISSWKSVKQFEAMKECLQTGLQEHIKYNNILRAILDLPETLEDRKVDRSDVFNKKSASRKQRSNELKGDRKRKQHMQDAFYDNGFY</sequence>
<dbReference type="STRING" id="4790.A0A0W8BZV0"/>
<evidence type="ECO:0000313" key="5">
    <source>
        <dbReference type="EMBL" id="KUG00213.1"/>
    </source>
</evidence>
<feature type="domain" description="Interferon-related developmental regulator N-terminal" evidence="3">
    <location>
        <begin position="60"/>
        <end position="322"/>
    </location>
</feature>
<dbReference type="PANTHER" id="PTHR12354">
    <property type="entry name" value="INTERFERON-RELATED DEVELOPMENTAL REGULATOR"/>
    <property type="match status" value="1"/>
</dbReference>
<gene>
    <name evidence="5" type="ORF">AM587_10010065</name>
    <name evidence="4" type="ORF">AM587_10013314</name>
</gene>
<feature type="region of interest" description="Disordered" evidence="2">
    <location>
        <begin position="392"/>
        <end position="414"/>
    </location>
</feature>
<organism evidence="4 6">
    <name type="scientific">Phytophthora nicotianae</name>
    <name type="common">Potato buckeye rot agent</name>
    <name type="synonym">Phytophthora parasitica</name>
    <dbReference type="NCBI Taxonomy" id="4792"/>
    <lineage>
        <taxon>Eukaryota</taxon>
        <taxon>Sar</taxon>
        <taxon>Stramenopiles</taxon>
        <taxon>Oomycota</taxon>
        <taxon>Peronosporomycetes</taxon>
        <taxon>Peronosporales</taxon>
        <taxon>Peronosporaceae</taxon>
        <taxon>Phytophthora</taxon>
    </lineage>
</organism>
<dbReference type="InterPro" id="IPR039777">
    <property type="entry name" value="IFRD"/>
</dbReference>
<dbReference type="InterPro" id="IPR011989">
    <property type="entry name" value="ARM-like"/>
</dbReference>
<dbReference type="AlphaFoldDB" id="A0A0W8BZV0"/>
<dbReference type="PANTHER" id="PTHR12354:SF1">
    <property type="entry name" value="INTERFERON-RELATED DEVELOPMENTAL REGULATOR 1"/>
    <property type="match status" value="1"/>
</dbReference>
<dbReference type="SUPFAM" id="SSF48371">
    <property type="entry name" value="ARM repeat"/>
    <property type="match status" value="1"/>
</dbReference>
<evidence type="ECO:0000256" key="2">
    <source>
        <dbReference type="SAM" id="MobiDB-lite"/>
    </source>
</evidence>
<protein>
    <submittedName>
        <fullName evidence="4">Interferon-related developmental regulator 1</fullName>
    </submittedName>
</protein>
<dbReference type="Proteomes" id="UP000052943">
    <property type="component" value="Unassembled WGS sequence"/>
</dbReference>
<evidence type="ECO:0000259" key="3">
    <source>
        <dbReference type="Pfam" id="PF05004"/>
    </source>
</evidence>
<accession>A0A0W8BZV0</accession>
<evidence type="ECO:0000313" key="4">
    <source>
        <dbReference type="EMBL" id="KUF77372.1"/>
    </source>
</evidence>
<dbReference type="OrthoDB" id="18978at2759"/>
<dbReference type="InterPro" id="IPR016024">
    <property type="entry name" value="ARM-type_fold"/>
</dbReference>
<evidence type="ECO:0000313" key="6">
    <source>
        <dbReference type="Proteomes" id="UP000052943"/>
    </source>
</evidence>
<evidence type="ECO:0000256" key="1">
    <source>
        <dbReference type="ARBA" id="ARBA00008828"/>
    </source>
</evidence>